<dbReference type="InterPro" id="IPR050109">
    <property type="entry name" value="HTH-type_TetR-like_transc_reg"/>
</dbReference>
<gene>
    <name evidence="6" type="ORF">ESP62_009615</name>
</gene>
<dbReference type="GO" id="GO:0003700">
    <property type="term" value="F:DNA-binding transcription factor activity"/>
    <property type="evidence" value="ECO:0007669"/>
    <property type="project" value="TreeGrafter"/>
</dbReference>
<keyword evidence="7" id="KW-1185">Reference proteome</keyword>
<sequence length="239" mass="25553">MESVTRTARQRAREEITAEILQAGRAALAESGPGELSLRAVARSVGMVSSAVYRYFPSRDDLLTALIVIAYDELGTAAETADDGIADRSDARARWLATCRAVRSWALAHPHDYALLYGSPVRDYAAPATTVVPAMRVVRRLVDAVVTERATGSADPTAPTGVPDGFDTSVSGAVEAMTDLFGLDGALPAELVGRTLMAWSTVFGTISFELWGHLVGSVTDHDAYFDGVVTRLWHDLGGR</sequence>
<dbReference type="AlphaFoldDB" id="A0A641APE1"/>
<name>A0A641APE1_9ACTN</name>
<feature type="DNA-binding region" description="H-T-H motif" evidence="4">
    <location>
        <begin position="37"/>
        <end position="56"/>
    </location>
</feature>
<dbReference type="PROSITE" id="PS50977">
    <property type="entry name" value="HTH_TETR_2"/>
    <property type="match status" value="1"/>
</dbReference>
<feature type="domain" description="HTH tetR-type" evidence="5">
    <location>
        <begin position="14"/>
        <end position="74"/>
    </location>
</feature>
<dbReference type="InterPro" id="IPR009057">
    <property type="entry name" value="Homeodomain-like_sf"/>
</dbReference>
<dbReference type="InterPro" id="IPR001647">
    <property type="entry name" value="HTH_TetR"/>
</dbReference>
<dbReference type="Proteomes" id="UP001515100">
    <property type="component" value="Unassembled WGS sequence"/>
</dbReference>
<keyword evidence="2 4" id="KW-0238">DNA-binding</keyword>
<keyword evidence="1" id="KW-0805">Transcription regulation</keyword>
<dbReference type="RefSeq" id="WP_129182360.1">
    <property type="nucleotide sequence ID" value="NZ_JAGIOG010000001.1"/>
</dbReference>
<dbReference type="OrthoDB" id="3210322at2"/>
<proteinExistence type="predicted"/>
<dbReference type="InterPro" id="IPR036271">
    <property type="entry name" value="Tet_transcr_reg_TetR-rel_C_sf"/>
</dbReference>
<dbReference type="SUPFAM" id="SSF46689">
    <property type="entry name" value="Homeodomain-like"/>
    <property type="match status" value="1"/>
</dbReference>
<evidence type="ECO:0000256" key="1">
    <source>
        <dbReference type="ARBA" id="ARBA00023015"/>
    </source>
</evidence>
<dbReference type="PRINTS" id="PR00455">
    <property type="entry name" value="HTHTETR"/>
</dbReference>
<dbReference type="Pfam" id="PF00440">
    <property type="entry name" value="TetR_N"/>
    <property type="match status" value="1"/>
</dbReference>
<keyword evidence="3" id="KW-0804">Transcription</keyword>
<dbReference type="EMBL" id="SDPP02000002">
    <property type="protein sequence ID" value="KAA1378591.1"/>
    <property type="molecule type" value="Genomic_DNA"/>
</dbReference>
<organism evidence="6 7">
    <name type="scientific">Aeromicrobium fastidiosum</name>
    <dbReference type="NCBI Taxonomy" id="52699"/>
    <lineage>
        <taxon>Bacteria</taxon>
        <taxon>Bacillati</taxon>
        <taxon>Actinomycetota</taxon>
        <taxon>Actinomycetes</taxon>
        <taxon>Propionibacteriales</taxon>
        <taxon>Nocardioidaceae</taxon>
        <taxon>Aeromicrobium</taxon>
    </lineage>
</organism>
<evidence type="ECO:0000313" key="6">
    <source>
        <dbReference type="EMBL" id="KAA1378591.1"/>
    </source>
</evidence>
<comment type="caution">
    <text evidence="6">The sequence shown here is derived from an EMBL/GenBank/DDBJ whole genome shotgun (WGS) entry which is preliminary data.</text>
</comment>
<evidence type="ECO:0000256" key="4">
    <source>
        <dbReference type="PROSITE-ProRule" id="PRU00335"/>
    </source>
</evidence>
<dbReference type="Gene3D" id="1.10.357.10">
    <property type="entry name" value="Tetracycline Repressor, domain 2"/>
    <property type="match status" value="1"/>
</dbReference>
<dbReference type="InterPro" id="IPR025996">
    <property type="entry name" value="MT1864/Rv1816-like_C"/>
</dbReference>
<dbReference type="Pfam" id="PF13305">
    <property type="entry name" value="TetR_C_33"/>
    <property type="match status" value="1"/>
</dbReference>
<accession>A0A641APE1</accession>
<evidence type="ECO:0000256" key="2">
    <source>
        <dbReference type="ARBA" id="ARBA00023125"/>
    </source>
</evidence>
<evidence type="ECO:0000256" key="3">
    <source>
        <dbReference type="ARBA" id="ARBA00023163"/>
    </source>
</evidence>
<dbReference type="GO" id="GO:0000976">
    <property type="term" value="F:transcription cis-regulatory region binding"/>
    <property type="evidence" value="ECO:0007669"/>
    <property type="project" value="TreeGrafter"/>
</dbReference>
<evidence type="ECO:0000259" key="5">
    <source>
        <dbReference type="PROSITE" id="PS50977"/>
    </source>
</evidence>
<dbReference type="PANTHER" id="PTHR30055:SF243">
    <property type="entry name" value="HTH-TYPE TRANSCRIPTIONAL REGULATOR RV1816"/>
    <property type="match status" value="1"/>
</dbReference>
<dbReference type="PANTHER" id="PTHR30055">
    <property type="entry name" value="HTH-TYPE TRANSCRIPTIONAL REGULATOR RUTR"/>
    <property type="match status" value="1"/>
</dbReference>
<reference evidence="6" key="1">
    <citation type="submission" date="2019-09" db="EMBL/GenBank/DDBJ databases">
        <authorList>
            <person name="Li J."/>
        </authorList>
    </citation>
    <scope>NUCLEOTIDE SEQUENCE [LARGE SCALE GENOMIC DNA]</scope>
    <source>
        <strain evidence="6">NRBC 14897</strain>
    </source>
</reference>
<dbReference type="SUPFAM" id="SSF48498">
    <property type="entry name" value="Tetracyclin repressor-like, C-terminal domain"/>
    <property type="match status" value="1"/>
</dbReference>
<protein>
    <submittedName>
        <fullName evidence="6">TetR/AcrR family transcriptional regulator</fullName>
    </submittedName>
</protein>
<evidence type="ECO:0000313" key="7">
    <source>
        <dbReference type="Proteomes" id="UP001515100"/>
    </source>
</evidence>